<protein>
    <submittedName>
        <fullName evidence="2">Uncharacterized protein</fullName>
    </submittedName>
</protein>
<evidence type="ECO:0000313" key="3">
    <source>
        <dbReference type="Proteomes" id="UP000030645"/>
    </source>
</evidence>
<evidence type="ECO:0000256" key="1">
    <source>
        <dbReference type="SAM" id="MobiDB-lite"/>
    </source>
</evidence>
<dbReference type="EMBL" id="KE346156">
    <property type="protein sequence ID" value="EXC27879.1"/>
    <property type="molecule type" value="Genomic_DNA"/>
</dbReference>
<dbReference type="Proteomes" id="UP000030645">
    <property type="component" value="Unassembled WGS sequence"/>
</dbReference>
<accession>W9S5Y4</accession>
<dbReference type="AlphaFoldDB" id="W9S5Y4"/>
<gene>
    <name evidence="2" type="ORF">L484_009202</name>
</gene>
<feature type="compositionally biased region" description="Basic and acidic residues" evidence="1">
    <location>
        <begin position="22"/>
        <end position="44"/>
    </location>
</feature>
<sequence length="54" mass="6134">MTLMVAEEKRSNFAWTSMVETRQGRNEREKEADGAKERARRLGGEGEGGMGWVF</sequence>
<name>W9S5Y4_9ROSA</name>
<feature type="compositionally biased region" description="Gly residues" evidence="1">
    <location>
        <begin position="45"/>
        <end position="54"/>
    </location>
</feature>
<organism evidence="2 3">
    <name type="scientific">Morus notabilis</name>
    <dbReference type="NCBI Taxonomy" id="981085"/>
    <lineage>
        <taxon>Eukaryota</taxon>
        <taxon>Viridiplantae</taxon>
        <taxon>Streptophyta</taxon>
        <taxon>Embryophyta</taxon>
        <taxon>Tracheophyta</taxon>
        <taxon>Spermatophyta</taxon>
        <taxon>Magnoliopsida</taxon>
        <taxon>eudicotyledons</taxon>
        <taxon>Gunneridae</taxon>
        <taxon>Pentapetalae</taxon>
        <taxon>rosids</taxon>
        <taxon>fabids</taxon>
        <taxon>Rosales</taxon>
        <taxon>Moraceae</taxon>
        <taxon>Moreae</taxon>
        <taxon>Morus</taxon>
    </lineage>
</organism>
<keyword evidence="3" id="KW-1185">Reference proteome</keyword>
<evidence type="ECO:0000313" key="2">
    <source>
        <dbReference type="EMBL" id="EXC27879.1"/>
    </source>
</evidence>
<feature type="region of interest" description="Disordered" evidence="1">
    <location>
        <begin position="18"/>
        <end position="54"/>
    </location>
</feature>
<proteinExistence type="predicted"/>
<reference evidence="3" key="1">
    <citation type="submission" date="2013-01" db="EMBL/GenBank/DDBJ databases">
        <title>Draft Genome Sequence of a Mulberry Tree, Morus notabilis C.K. Schneid.</title>
        <authorList>
            <person name="He N."/>
            <person name="Zhao S."/>
        </authorList>
    </citation>
    <scope>NUCLEOTIDE SEQUENCE</scope>
</reference>